<organism evidence="2 3">
    <name type="scientific">Malassezia cuniculi</name>
    <dbReference type="NCBI Taxonomy" id="948313"/>
    <lineage>
        <taxon>Eukaryota</taxon>
        <taxon>Fungi</taxon>
        <taxon>Dikarya</taxon>
        <taxon>Basidiomycota</taxon>
        <taxon>Ustilaginomycotina</taxon>
        <taxon>Malasseziomycetes</taxon>
        <taxon>Malasseziales</taxon>
        <taxon>Malasseziaceae</taxon>
        <taxon>Malassezia</taxon>
    </lineage>
</organism>
<dbReference type="GO" id="GO:0007005">
    <property type="term" value="P:mitochondrion organization"/>
    <property type="evidence" value="ECO:0007669"/>
    <property type="project" value="TreeGrafter"/>
</dbReference>
<dbReference type="Proteomes" id="UP001219933">
    <property type="component" value="Chromosome 1"/>
</dbReference>
<feature type="region of interest" description="Disordered" evidence="1">
    <location>
        <begin position="630"/>
        <end position="657"/>
    </location>
</feature>
<dbReference type="Gene3D" id="1.25.40.10">
    <property type="entry name" value="Tetratricopeptide repeat domain"/>
    <property type="match status" value="1"/>
</dbReference>
<dbReference type="AlphaFoldDB" id="A0AAF0EPM4"/>
<accession>A0AAF0EPM4</accession>
<reference evidence="2" key="1">
    <citation type="submission" date="2023-03" db="EMBL/GenBank/DDBJ databases">
        <title>Mating type loci evolution in Malassezia.</title>
        <authorList>
            <person name="Coelho M.A."/>
        </authorList>
    </citation>
    <scope>NUCLEOTIDE SEQUENCE</scope>
    <source>
        <strain evidence="2">CBS 11721</strain>
    </source>
</reference>
<dbReference type="PANTHER" id="PTHR47934">
    <property type="entry name" value="PENTATRICOPEPTIDE REPEAT-CONTAINING PROTEIN PET309, MITOCHONDRIAL"/>
    <property type="match status" value="1"/>
</dbReference>
<evidence type="ECO:0000313" key="2">
    <source>
        <dbReference type="EMBL" id="WFD34000.1"/>
    </source>
</evidence>
<dbReference type="EMBL" id="CP119877">
    <property type="protein sequence ID" value="WFD34000.1"/>
    <property type="molecule type" value="Genomic_DNA"/>
</dbReference>
<dbReference type="PANTHER" id="PTHR47934:SF6">
    <property type="entry name" value="MITOCHONDRIAL GROUP I INTRON SPLICING FACTOR CCM1-RELATED"/>
    <property type="match status" value="1"/>
</dbReference>
<dbReference type="GO" id="GO:0005739">
    <property type="term" value="C:mitochondrion"/>
    <property type="evidence" value="ECO:0007669"/>
    <property type="project" value="TreeGrafter"/>
</dbReference>
<protein>
    <submittedName>
        <fullName evidence="2">Uncharacterized protein</fullName>
    </submittedName>
</protein>
<proteinExistence type="predicted"/>
<evidence type="ECO:0000256" key="1">
    <source>
        <dbReference type="SAM" id="MobiDB-lite"/>
    </source>
</evidence>
<sequence length="657" mass="72896">MRLALPFGVLRRRLVAQLHTQVPVSASHTVGADTFDIPHEPNYVAPLPQSRPGNAQTPSAELKIALETRGAPHNIWRTYKAALEERVSTSDDGSVQLPHVLDAQQHRQVLQSIGPVELGAKARARARSLRANVLHKVTQHTDLSTPQEHISFSSGLSAADASTFRRRAQLVLHNLEKCGGAQIEDYNYAFNILAQGGHMDEMLVLWDELAEVRKQGGPAPDSVTYNYMMFGMVRNLQQRSRRLLELFSGDLVPRGRASVTAASTNAQRIVSNASQMATQRVMKLVVEMLADNVVPNALTLDYAARLLRMTGQVPAFSNLLRLGFGIDIAHPDQTQTGLCLPTTQTLNTALLALGEQGTVSQMLGVYEVMTKPLPSKGGKASAVQPNTTTFATLIRHACTAPDTLFFAAALHPVQQTWLGSLRQLFGQSPKEHILTHAERETELQKRRSGSYQAVACYIVSESINMYRDGITALAQGLHVMLPEAVQGDQEAISALVKKREDAWIENGRDGIPTVVHGEFEASSAPLLFRPPQVAPTVQTLYPFFSHASRRRHPALLRWLMQQLDLLYVLRQTEEAVLTAAIANIAPSKNASRIRASLAVHRARVEREISALAWLRFSRLPARLETNAEYQRERKARRRHAKHQEMLQSTTRRGRARR</sequence>
<evidence type="ECO:0000313" key="3">
    <source>
        <dbReference type="Proteomes" id="UP001219933"/>
    </source>
</evidence>
<dbReference type="GO" id="GO:0003729">
    <property type="term" value="F:mRNA binding"/>
    <property type="evidence" value="ECO:0007669"/>
    <property type="project" value="TreeGrafter"/>
</dbReference>
<dbReference type="GO" id="GO:0006396">
    <property type="term" value="P:RNA processing"/>
    <property type="evidence" value="ECO:0007669"/>
    <property type="project" value="TreeGrafter"/>
</dbReference>
<name>A0AAF0EPM4_9BASI</name>
<dbReference type="InterPro" id="IPR011990">
    <property type="entry name" value="TPR-like_helical_dom_sf"/>
</dbReference>
<dbReference type="InterPro" id="IPR051114">
    <property type="entry name" value="Mito_RNA_Proc_CCM1"/>
</dbReference>
<gene>
    <name evidence="2" type="ORF">MCUN1_000828</name>
</gene>
<keyword evidence="3" id="KW-1185">Reference proteome</keyword>